<dbReference type="PANTHER" id="PTHR13016">
    <property type="entry name" value="AMMECR1 HOMOLOG"/>
    <property type="match status" value="1"/>
</dbReference>
<evidence type="ECO:0000259" key="1">
    <source>
        <dbReference type="PROSITE" id="PS51112"/>
    </source>
</evidence>
<dbReference type="PANTHER" id="PTHR13016:SF0">
    <property type="entry name" value="AMME SYNDROME CANDIDATE GENE 1 PROTEIN"/>
    <property type="match status" value="1"/>
</dbReference>
<evidence type="ECO:0000313" key="2">
    <source>
        <dbReference type="EMBL" id="CDR44273.1"/>
    </source>
</evidence>
<accession>A0A061BBF7</accession>
<reference evidence="2" key="1">
    <citation type="journal article" date="2014" name="Genome Announc.">
        <title>Genome sequence of the yeast Cyberlindnera fabianii (Hansenula fabianii).</title>
        <authorList>
            <person name="Freel K.C."/>
            <person name="Sarilar V."/>
            <person name="Neuveglise C."/>
            <person name="Devillers H."/>
            <person name="Friedrich A."/>
            <person name="Schacherer J."/>
        </authorList>
    </citation>
    <scope>NUCLEOTIDE SEQUENCE</scope>
    <source>
        <strain evidence="2">YJS4271</strain>
    </source>
</reference>
<dbReference type="InterPro" id="IPR002733">
    <property type="entry name" value="AMMECR1_domain"/>
</dbReference>
<name>A0A061BBF7_CYBFA</name>
<dbReference type="Gene3D" id="3.30.700.20">
    <property type="entry name" value="Hypothetical protein ph0010, domain 1"/>
    <property type="match status" value="1"/>
</dbReference>
<dbReference type="InterPro" id="IPR023473">
    <property type="entry name" value="AMMECR1"/>
</dbReference>
<sequence>MTTKHPHPFALFAFHILESRLNGISPTQSLASFLTHSSTSTTSIGSSPLFVTWNILSKSREKHLRGCIGTFSPLPLEQGIAEYSLIAALQDTRFGPITKRELSSLSCSITVLENFEDAKDALDWELGKHGVRVKIIKSGRSYGATFLPDVAVEQGWDKEETIEHCVRKGGFRGGYDLSEVKVIRYEGNKVGATYQEYVDVMKELDG</sequence>
<dbReference type="InterPro" id="IPR036071">
    <property type="entry name" value="AMMECR1_dom_sf"/>
</dbReference>
<dbReference type="OrthoDB" id="24630at2759"/>
<protein>
    <submittedName>
        <fullName evidence="2">CYFA0S14e01552g1_1</fullName>
    </submittedName>
</protein>
<dbReference type="VEuPathDB" id="FungiDB:BON22_3963"/>
<dbReference type="PhylomeDB" id="A0A061BBF7"/>
<dbReference type="EMBL" id="LK052899">
    <property type="protein sequence ID" value="CDR44273.1"/>
    <property type="molecule type" value="Genomic_DNA"/>
</dbReference>
<dbReference type="PROSITE" id="PS51112">
    <property type="entry name" value="AMMECR1"/>
    <property type="match status" value="1"/>
</dbReference>
<gene>
    <name evidence="2" type="ORF">CYFA0S_14e01552g</name>
</gene>
<dbReference type="AlphaFoldDB" id="A0A061BBF7"/>
<proteinExistence type="predicted"/>
<feature type="domain" description="AMMECR1" evidence="1">
    <location>
        <begin position="4"/>
        <end position="201"/>
    </location>
</feature>
<dbReference type="InterPro" id="IPR027485">
    <property type="entry name" value="AMMECR1_N"/>
</dbReference>
<organism evidence="2">
    <name type="scientific">Cyberlindnera fabianii</name>
    <name type="common">Yeast</name>
    <name type="synonym">Hansenula fabianii</name>
    <dbReference type="NCBI Taxonomy" id="36022"/>
    <lineage>
        <taxon>Eukaryota</taxon>
        <taxon>Fungi</taxon>
        <taxon>Dikarya</taxon>
        <taxon>Ascomycota</taxon>
        <taxon>Saccharomycotina</taxon>
        <taxon>Saccharomycetes</taxon>
        <taxon>Phaffomycetales</taxon>
        <taxon>Phaffomycetaceae</taxon>
        <taxon>Cyberlindnera</taxon>
    </lineage>
</organism>
<dbReference type="Pfam" id="PF01871">
    <property type="entry name" value="AMMECR1"/>
    <property type="match status" value="1"/>
</dbReference>
<dbReference type="NCBIfam" id="TIGR00296">
    <property type="entry name" value="TIGR00296 family protein"/>
    <property type="match status" value="1"/>
</dbReference>
<dbReference type="SUPFAM" id="SSF143447">
    <property type="entry name" value="AMMECR1-like"/>
    <property type="match status" value="1"/>
</dbReference>